<proteinExistence type="inferred from homology"/>
<dbReference type="AlphaFoldDB" id="A0A0P0R928"/>
<keyword evidence="9" id="KW-0564">Palmitate</keyword>
<keyword evidence="10" id="KW-0449">Lipoprotein</keyword>
<evidence type="ECO:0000256" key="8">
    <source>
        <dbReference type="ARBA" id="ARBA00023136"/>
    </source>
</evidence>
<comment type="subcellular location">
    <subcellularLocation>
        <location evidence="1">Membrane</location>
        <topology evidence="1">Multi-pass membrane protein</topology>
    </subcellularLocation>
</comment>
<keyword evidence="5 11" id="KW-0812">Transmembrane</keyword>
<sequence length="85" mass="9370">MPVIRPILLIMLSMAASGCTMPRSISVLGSFFPDWLFCAIAGLVLALLVRGLLVRFGQERAFGPPAMVQPTLMLLFSLLVWLVFF</sequence>
<evidence type="ECO:0000256" key="9">
    <source>
        <dbReference type="ARBA" id="ARBA00023139"/>
    </source>
</evidence>
<dbReference type="RefSeq" id="WP_036004518.1">
    <property type="nucleotide sequence ID" value="NZ_CP012746.1"/>
</dbReference>
<dbReference type="GO" id="GO:0016020">
    <property type="term" value="C:membrane"/>
    <property type="evidence" value="ECO:0007669"/>
    <property type="project" value="UniProtKB-SubCell"/>
</dbReference>
<dbReference type="PROSITE" id="PS51257">
    <property type="entry name" value="PROKAR_LIPOPROTEIN"/>
    <property type="match status" value="1"/>
</dbReference>
<evidence type="ECO:0000256" key="5">
    <source>
        <dbReference type="ARBA" id="ARBA00022692"/>
    </source>
</evidence>
<dbReference type="InterPro" id="IPR031381">
    <property type="entry name" value="YtcA"/>
</dbReference>
<evidence type="ECO:0000313" key="13">
    <source>
        <dbReference type="Proteomes" id="UP000019146"/>
    </source>
</evidence>
<dbReference type="Proteomes" id="UP000019146">
    <property type="component" value="Chromosome 1"/>
</dbReference>
<protein>
    <recommendedName>
        <fullName evidence="3">Uncharacterized protein YtcA</fullName>
    </recommendedName>
</protein>
<evidence type="ECO:0000313" key="12">
    <source>
        <dbReference type="EMBL" id="ALL64841.1"/>
    </source>
</evidence>
<evidence type="ECO:0000256" key="7">
    <source>
        <dbReference type="ARBA" id="ARBA00022989"/>
    </source>
</evidence>
<keyword evidence="8 11" id="KW-0472">Membrane</keyword>
<accession>A0A0P0R928</accession>
<evidence type="ECO:0000256" key="6">
    <source>
        <dbReference type="ARBA" id="ARBA00022729"/>
    </source>
</evidence>
<dbReference type="GeneID" id="69968966"/>
<keyword evidence="6" id="KW-0732">Signal</keyword>
<reference evidence="12 13" key="1">
    <citation type="journal article" date="2014" name="Genome Announc.">
        <title>Draft Genome Sequence of the Haloacid-Degrading Burkholderia caribensis Strain MBA4.</title>
        <authorList>
            <person name="Pan Y."/>
            <person name="Kong K.F."/>
            <person name="Tsang J.S."/>
        </authorList>
    </citation>
    <scope>NUCLEOTIDE SEQUENCE [LARGE SCALE GENOMIC DNA]</scope>
    <source>
        <strain evidence="12 13">MBA4</strain>
    </source>
</reference>
<evidence type="ECO:0000256" key="10">
    <source>
        <dbReference type="ARBA" id="ARBA00023288"/>
    </source>
</evidence>
<evidence type="ECO:0000256" key="11">
    <source>
        <dbReference type="SAM" id="Phobius"/>
    </source>
</evidence>
<feature type="transmembrane region" description="Helical" evidence="11">
    <location>
        <begin position="66"/>
        <end position="84"/>
    </location>
</feature>
<organism evidence="12 13">
    <name type="scientific">Paraburkholderia caribensis MBA4</name>
    <dbReference type="NCBI Taxonomy" id="1323664"/>
    <lineage>
        <taxon>Bacteria</taxon>
        <taxon>Pseudomonadati</taxon>
        <taxon>Pseudomonadota</taxon>
        <taxon>Betaproteobacteria</taxon>
        <taxon>Burkholderiales</taxon>
        <taxon>Burkholderiaceae</taxon>
        <taxon>Paraburkholderia</taxon>
    </lineage>
</organism>
<evidence type="ECO:0000256" key="1">
    <source>
        <dbReference type="ARBA" id="ARBA00004141"/>
    </source>
</evidence>
<evidence type="ECO:0000256" key="2">
    <source>
        <dbReference type="ARBA" id="ARBA00008208"/>
    </source>
</evidence>
<dbReference type="Pfam" id="PF17090">
    <property type="entry name" value="Ytca"/>
    <property type="match status" value="1"/>
</dbReference>
<evidence type="ECO:0000256" key="4">
    <source>
        <dbReference type="ARBA" id="ARBA00022475"/>
    </source>
</evidence>
<comment type="similarity">
    <text evidence="2">Belongs to the YtcA family.</text>
</comment>
<name>A0A0P0R928_9BURK</name>
<dbReference type="KEGG" id="bcai:K788_0002347"/>
<keyword evidence="7 11" id="KW-1133">Transmembrane helix</keyword>
<keyword evidence="4" id="KW-1003">Cell membrane</keyword>
<dbReference type="EMBL" id="CP012746">
    <property type="protein sequence ID" value="ALL64841.1"/>
    <property type="molecule type" value="Genomic_DNA"/>
</dbReference>
<evidence type="ECO:0000256" key="3">
    <source>
        <dbReference type="ARBA" id="ARBA00021237"/>
    </source>
</evidence>
<feature type="transmembrane region" description="Helical" evidence="11">
    <location>
        <begin position="34"/>
        <end position="54"/>
    </location>
</feature>
<gene>
    <name evidence="12" type="ORF">K788_0002347</name>
</gene>